<organism evidence="3 4">
    <name type="scientific">Citrus clementina</name>
    <name type="common">Clementine</name>
    <name type="synonym">Citrus deliciosa x Citrus sinensis</name>
    <dbReference type="NCBI Taxonomy" id="85681"/>
    <lineage>
        <taxon>Eukaryota</taxon>
        <taxon>Viridiplantae</taxon>
        <taxon>Streptophyta</taxon>
        <taxon>Embryophyta</taxon>
        <taxon>Tracheophyta</taxon>
        <taxon>Spermatophyta</taxon>
        <taxon>Magnoliopsida</taxon>
        <taxon>eudicotyledons</taxon>
        <taxon>Gunneridae</taxon>
        <taxon>Pentapetalae</taxon>
        <taxon>rosids</taxon>
        <taxon>malvids</taxon>
        <taxon>Sapindales</taxon>
        <taxon>Rutaceae</taxon>
        <taxon>Aurantioideae</taxon>
        <taxon>Citrus</taxon>
    </lineage>
</organism>
<evidence type="ECO:0000313" key="4">
    <source>
        <dbReference type="Proteomes" id="UP000030687"/>
    </source>
</evidence>
<reference evidence="3 4" key="1">
    <citation type="submission" date="2013-10" db="EMBL/GenBank/DDBJ databases">
        <authorList>
            <consortium name="International Citrus Genome Consortium"/>
            <person name="Jenkins J."/>
            <person name="Schmutz J."/>
            <person name="Prochnik S."/>
            <person name="Rokhsar D."/>
            <person name="Gmitter F."/>
            <person name="Ollitrault P."/>
            <person name="Machado M."/>
            <person name="Talon M."/>
            <person name="Wincker P."/>
            <person name="Jaillon O."/>
            <person name="Morgante M."/>
        </authorList>
    </citation>
    <scope>NUCLEOTIDE SEQUENCE</scope>
    <source>
        <strain evidence="4">cv. Clemenules</strain>
    </source>
</reference>
<accession>V4UC02</accession>
<evidence type="ECO:0000259" key="2">
    <source>
        <dbReference type="Pfam" id="PF00117"/>
    </source>
</evidence>
<keyword evidence="1" id="KW-0315">Glutamine amidotransferase</keyword>
<dbReference type="eggNOG" id="KOG0026">
    <property type="taxonomic scope" value="Eukaryota"/>
</dbReference>
<dbReference type="InParanoid" id="V4UC02"/>
<dbReference type="SUPFAM" id="SSF52317">
    <property type="entry name" value="Class I glutamine amidotransferase-like"/>
    <property type="match status" value="1"/>
</dbReference>
<protein>
    <recommendedName>
        <fullName evidence="2">Glutamine amidotransferase domain-containing protein</fullName>
    </recommendedName>
</protein>
<dbReference type="STRING" id="85681.V4UC02"/>
<keyword evidence="4" id="KW-1185">Reference proteome</keyword>
<evidence type="ECO:0000256" key="1">
    <source>
        <dbReference type="ARBA" id="ARBA00022962"/>
    </source>
</evidence>
<dbReference type="InterPro" id="IPR017926">
    <property type="entry name" value="GATASE"/>
</dbReference>
<evidence type="ECO:0000313" key="3">
    <source>
        <dbReference type="EMBL" id="ESR36814.1"/>
    </source>
</evidence>
<dbReference type="GO" id="GO:0005829">
    <property type="term" value="C:cytosol"/>
    <property type="evidence" value="ECO:0007669"/>
    <property type="project" value="TreeGrafter"/>
</dbReference>
<dbReference type="Pfam" id="PF00117">
    <property type="entry name" value="GATase"/>
    <property type="match status" value="1"/>
</dbReference>
<dbReference type="InterPro" id="IPR029062">
    <property type="entry name" value="Class_I_gatase-like"/>
</dbReference>
<dbReference type="InterPro" id="IPR050472">
    <property type="entry name" value="Anth_synth/Amidotransfase"/>
</dbReference>
<feature type="domain" description="Glutamine amidotransferase" evidence="2">
    <location>
        <begin position="10"/>
        <end position="79"/>
    </location>
</feature>
<dbReference type="GO" id="GO:0004049">
    <property type="term" value="F:anthranilate synthase activity"/>
    <property type="evidence" value="ECO:0007669"/>
    <property type="project" value="TreeGrafter"/>
</dbReference>
<dbReference type="EMBL" id="KI536978">
    <property type="protein sequence ID" value="ESR36814.1"/>
    <property type="molecule type" value="Genomic_DNA"/>
</dbReference>
<dbReference type="PANTHER" id="PTHR43418:SF4">
    <property type="entry name" value="MULTIFUNCTIONAL TRYPTOPHAN BIOSYNTHESIS PROTEIN"/>
    <property type="match status" value="1"/>
</dbReference>
<dbReference type="KEGG" id="cic:CICLE_v10030067mg"/>
<proteinExistence type="predicted"/>
<dbReference type="PRINTS" id="PR00097">
    <property type="entry name" value="ANTSNTHASEII"/>
</dbReference>
<name>V4UC02_CITCL</name>
<dbReference type="PANTHER" id="PTHR43418">
    <property type="entry name" value="MULTIFUNCTIONAL TRYPTOPHAN BIOSYNTHESIS PROTEIN-RELATED"/>
    <property type="match status" value="1"/>
</dbReference>
<dbReference type="Proteomes" id="UP000030687">
    <property type="component" value="Unassembled WGS sequence"/>
</dbReference>
<dbReference type="AlphaFoldDB" id="V4UC02"/>
<dbReference type="GO" id="GO:0000162">
    <property type="term" value="P:L-tryptophan biosynthetic process"/>
    <property type="evidence" value="ECO:0007669"/>
    <property type="project" value="TreeGrafter"/>
</dbReference>
<dbReference type="Gramene" id="ESR36814">
    <property type="protein sequence ID" value="ESR36814"/>
    <property type="gene ID" value="CICLE_v10030067mg"/>
</dbReference>
<sequence>MIILSFNRVLSNPFTGGRHHSLVIDKDSFPRAELELTAWTEDGLIMAAGHKKYKHLLGIQFHLESILTIEGKTIVRNFINNDLDNANSV</sequence>
<dbReference type="Gene3D" id="3.40.50.880">
    <property type="match status" value="1"/>
</dbReference>
<gene>
    <name evidence="3" type="ORF">CICLE_v10030067mg</name>
</gene>
<dbReference type="PROSITE" id="PS51273">
    <property type="entry name" value="GATASE_TYPE_1"/>
    <property type="match status" value="1"/>
</dbReference>